<proteinExistence type="predicted"/>
<feature type="transmembrane region" description="Helical" evidence="1">
    <location>
        <begin position="204"/>
        <end position="223"/>
    </location>
</feature>
<feature type="transmembrane region" description="Helical" evidence="1">
    <location>
        <begin position="12"/>
        <end position="32"/>
    </location>
</feature>
<sequence length="292" mass="30561">MTEQPAVAWGRVAWFVVLAFGLAWTAEFWGIAQGMKFDSLDIKATLLLGGVMFTPALAGLIMRLAGREGFATAGLRFGPWRYYLAVWLGAPLLIVAIYGATLALGLGRLDPTLSGLMARIQAMGGVAPPAHLLGPAILAQTLTIGLLITSVATFGEEFGWTGYLLVKLLPLGRWKAALIYGFIWGAWHAPVIAFGFNYPGYPVLGPLMMCGLAMAFALTQTALRLRARSVLLTSFAHASLNSQGLGLAPVLVVGVSPVLGGVTGLVGIAAFGIVGAILLATTPAAAQTNRVI</sequence>
<dbReference type="PANTHER" id="PTHR35797:SF1">
    <property type="entry name" value="PROTEASE"/>
    <property type="match status" value="1"/>
</dbReference>
<evidence type="ECO:0000313" key="4">
    <source>
        <dbReference type="Proteomes" id="UP001228905"/>
    </source>
</evidence>
<keyword evidence="1" id="KW-0472">Membrane</keyword>
<feature type="transmembrane region" description="Helical" evidence="1">
    <location>
        <begin position="82"/>
        <end position="104"/>
    </location>
</feature>
<feature type="transmembrane region" description="Helical" evidence="1">
    <location>
        <begin position="230"/>
        <end position="252"/>
    </location>
</feature>
<dbReference type="PANTHER" id="PTHR35797">
    <property type="entry name" value="PROTEASE-RELATED"/>
    <property type="match status" value="1"/>
</dbReference>
<feature type="domain" description="CAAX prenyl protease 2/Lysostaphin resistance protein A-like" evidence="2">
    <location>
        <begin position="141"/>
        <end position="241"/>
    </location>
</feature>
<evidence type="ECO:0000256" key="1">
    <source>
        <dbReference type="SAM" id="Phobius"/>
    </source>
</evidence>
<dbReference type="RefSeq" id="WP_307352748.1">
    <property type="nucleotide sequence ID" value="NZ_JAUSVS010000013.1"/>
</dbReference>
<feature type="transmembrane region" description="Helical" evidence="1">
    <location>
        <begin position="178"/>
        <end position="198"/>
    </location>
</feature>
<name>A0ABU0IX73_9CAUL</name>
<evidence type="ECO:0000313" key="3">
    <source>
        <dbReference type="EMBL" id="MDQ0466616.1"/>
    </source>
</evidence>
<reference evidence="3 4" key="1">
    <citation type="submission" date="2023-07" db="EMBL/GenBank/DDBJ databases">
        <title>Genomic Encyclopedia of Type Strains, Phase IV (KMG-IV): sequencing the most valuable type-strain genomes for metagenomic binning, comparative biology and taxonomic classification.</title>
        <authorList>
            <person name="Goeker M."/>
        </authorList>
    </citation>
    <scope>NUCLEOTIDE SEQUENCE [LARGE SCALE GENOMIC DNA]</scope>
    <source>
        <strain evidence="3 4">DSM 18695</strain>
    </source>
</reference>
<dbReference type="InterPro" id="IPR003675">
    <property type="entry name" value="Rce1/LyrA-like_dom"/>
</dbReference>
<protein>
    <recommendedName>
        <fullName evidence="2">CAAX prenyl protease 2/Lysostaphin resistance protein A-like domain-containing protein</fullName>
    </recommendedName>
</protein>
<organism evidence="3 4">
    <name type="scientific">Caulobacter ginsengisoli</name>
    <dbReference type="NCBI Taxonomy" id="400775"/>
    <lineage>
        <taxon>Bacteria</taxon>
        <taxon>Pseudomonadati</taxon>
        <taxon>Pseudomonadota</taxon>
        <taxon>Alphaproteobacteria</taxon>
        <taxon>Caulobacterales</taxon>
        <taxon>Caulobacteraceae</taxon>
        <taxon>Caulobacter</taxon>
    </lineage>
</organism>
<dbReference type="EMBL" id="JAUSVS010000013">
    <property type="protein sequence ID" value="MDQ0466616.1"/>
    <property type="molecule type" value="Genomic_DNA"/>
</dbReference>
<keyword evidence="1" id="KW-1133">Transmembrane helix</keyword>
<gene>
    <name evidence="3" type="ORF">QO010_004412</name>
</gene>
<comment type="caution">
    <text evidence="3">The sequence shown here is derived from an EMBL/GenBank/DDBJ whole genome shotgun (WGS) entry which is preliminary data.</text>
</comment>
<keyword evidence="4" id="KW-1185">Reference proteome</keyword>
<dbReference type="InterPro" id="IPR042150">
    <property type="entry name" value="MmRce1-like"/>
</dbReference>
<feature type="transmembrane region" description="Helical" evidence="1">
    <location>
        <begin position="144"/>
        <end position="166"/>
    </location>
</feature>
<dbReference type="Proteomes" id="UP001228905">
    <property type="component" value="Unassembled WGS sequence"/>
</dbReference>
<keyword evidence="1" id="KW-0812">Transmembrane</keyword>
<accession>A0ABU0IX73</accession>
<evidence type="ECO:0000259" key="2">
    <source>
        <dbReference type="Pfam" id="PF02517"/>
    </source>
</evidence>
<feature type="transmembrane region" description="Helical" evidence="1">
    <location>
        <begin position="258"/>
        <end position="280"/>
    </location>
</feature>
<dbReference type="Pfam" id="PF02517">
    <property type="entry name" value="Rce1-like"/>
    <property type="match status" value="1"/>
</dbReference>
<feature type="transmembrane region" description="Helical" evidence="1">
    <location>
        <begin position="44"/>
        <end position="62"/>
    </location>
</feature>